<evidence type="ECO:0000256" key="12">
    <source>
        <dbReference type="ARBA" id="ARBA00023239"/>
    </source>
</evidence>
<comment type="catalytic activity">
    <reaction evidence="1 18">
        <text>(6R)-NADHX = (6S)-NADHX</text>
        <dbReference type="Rhea" id="RHEA:32215"/>
        <dbReference type="ChEBI" id="CHEBI:64074"/>
        <dbReference type="ChEBI" id="CHEBI:64075"/>
        <dbReference type="EC" id="5.1.99.6"/>
    </reaction>
</comment>
<dbReference type="GO" id="GO:0052856">
    <property type="term" value="F:NAD(P)HX epimerase activity"/>
    <property type="evidence" value="ECO:0007669"/>
    <property type="project" value="UniProtKB-EC"/>
</dbReference>
<keyword evidence="8 17" id="KW-0521">NADP</keyword>
<evidence type="ECO:0000256" key="11">
    <source>
        <dbReference type="ARBA" id="ARBA00023235"/>
    </source>
</evidence>
<dbReference type="Pfam" id="PF03853">
    <property type="entry name" value="YjeF_N"/>
    <property type="match status" value="1"/>
</dbReference>
<dbReference type="InterPro" id="IPR004443">
    <property type="entry name" value="YjeF_N_dom"/>
</dbReference>
<dbReference type="PANTHER" id="PTHR12592">
    <property type="entry name" value="ATP-DEPENDENT (S)-NAD(P)H-HYDRATE DEHYDRATASE FAMILY MEMBER"/>
    <property type="match status" value="1"/>
</dbReference>
<dbReference type="RefSeq" id="WP_067475184.1">
    <property type="nucleotide sequence ID" value="NZ_CP015961.1"/>
</dbReference>
<protein>
    <recommendedName>
        <fullName evidence="17">ADP-dependent (S)-NAD(P)H-hydrate dehydratase</fullName>
        <ecNumber evidence="17">4.2.1.136</ecNumber>
    </recommendedName>
    <alternativeName>
        <fullName evidence="17">ADP-dependent NAD(P)HX dehydratase</fullName>
    </alternativeName>
</protein>
<gene>
    <name evidence="17" type="primary">nnrD</name>
    <name evidence="21" type="ORF">BJL86_0900</name>
</gene>
<dbReference type="AlphaFoldDB" id="A0A173LIG4"/>
<dbReference type="GO" id="GO:0046496">
    <property type="term" value="P:nicotinamide nucleotide metabolic process"/>
    <property type="evidence" value="ECO:0007669"/>
    <property type="project" value="UniProtKB-UniRule"/>
</dbReference>
<keyword evidence="11 18" id="KW-0413">Isomerase</keyword>
<dbReference type="Pfam" id="PF01256">
    <property type="entry name" value="Carb_kinase"/>
    <property type="match status" value="1"/>
</dbReference>
<dbReference type="PROSITE" id="PS51385">
    <property type="entry name" value="YJEF_N"/>
    <property type="match status" value="1"/>
</dbReference>
<accession>A0A173LIG4</accession>
<comment type="cofactor">
    <cofactor evidence="18">
        <name>K(+)</name>
        <dbReference type="ChEBI" id="CHEBI:29103"/>
    </cofactor>
    <text evidence="18">Binds 1 potassium ion per subunit.</text>
</comment>
<comment type="catalytic activity">
    <reaction evidence="16 17 18">
        <text>(6S)-NADPHX + ADP = AMP + phosphate + NADPH + H(+)</text>
        <dbReference type="Rhea" id="RHEA:32235"/>
        <dbReference type="ChEBI" id="CHEBI:15378"/>
        <dbReference type="ChEBI" id="CHEBI:43474"/>
        <dbReference type="ChEBI" id="CHEBI:57783"/>
        <dbReference type="ChEBI" id="CHEBI:64076"/>
        <dbReference type="ChEBI" id="CHEBI:456215"/>
        <dbReference type="ChEBI" id="CHEBI:456216"/>
        <dbReference type="EC" id="4.2.1.136"/>
    </reaction>
</comment>
<feature type="binding site" evidence="17">
    <location>
        <position position="378"/>
    </location>
    <ligand>
        <name>(6S)-NADPHX</name>
        <dbReference type="ChEBI" id="CHEBI:64076"/>
    </ligand>
</feature>
<evidence type="ECO:0000256" key="9">
    <source>
        <dbReference type="ARBA" id="ARBA00022958"/>
    </source>
</evidence>
<dbReference type="KEGG" id="dtm:BJL86_0900"/>
<evidence type="ECO:0000256" key="14">
    <source>
        <dbReference type="ARBA" id="ARBA00025153"/>
    </source>
</evidence>
<dbReference type="CDD" id="cd01171">
    <property type="entry name" value="YXKO-related"/>
    <property type="match status" value="1"/>
</dbReference>
<dbReference type="SUPFAM" id="SSF53613">
    <property type="entry name" value="Ribokinase-like"/>
    <property type="match status" value="1"/>
</dbReference>
<dbReference type="STRING" id="499555.BJL86_0900"/>
<keyword evidence="12 17" id="KW-0456">Lyase</keyword>
<dbReference type="GO" id="GO:0046872">
    <property type="term" value="F:metal ion binding"/>
    <property type="evidence" value="ECO:0007669"/>
    <property type="project" value="UniProtKB-UniRule"/>
</dbReference>
<feature type="domain" description="YjeF N-terminal" evidence="20">
    <location>
        <begin position="15"/>
        <end position="228"/>
    </location>
</feature>
<keyword evidence="13" id="KW-0511">Multifunctional enzyme</keyword>
<keyword evidence="6 17" id="KW-0547">Nucleotide-binding</keyword>
<feature type="binding site" evidence="17">
    <location>
        <position position="275"/>
    </location>
    <ligand>
        <name>(6S)-NADPHX</name>
        <dbReference type="ChEBI" id="CHEBI:64076"/>
    </ligand>
</feature>
<dbReference type="GO" id="GO:0110051">
    <property type="term" value="P:metabolite repair"/>
    <property type="evidence" value="ECO:0007669"/>
    <property type="project" value="TreeGrafter"/>
</dbReference>
<dbReference type="GO" id="GO:0052855">
    <property type="term" value="F:ADP-dependent NAD(P)H-hydrate dehydratase activity"/>
    <property type="evidence" value="ECO:0007669"/>
    <property type="project" value="UniProtKB-UniRule"/>
</dbReference>
<evidence type="ECO:0000256" key="13">
    <source>
        <dbReference type="ARBA" id="ARBA00023268"/>
    </source>
</evidence>
<comment type="function">
    <text evidence="17">Catalyzes the dehydration of the S-form of NAD(P)HX at the expense of ADP, which is converted to AMP. Together with NAD(P)HX epimerase, which catalyzes the epimerization of the S- and R-forms, the enzyme allows the repair of both epimers of NAD(P)HX, a damaged form of NAD(P)H that is a result of enzymatic or heat-dependent hydration.</text>
</comment>
<comment type="similarity">
    <text evidence="3 18">In the N-terminal section; belongs to the NnrE/AIBP family.</text>
</comment>
<evidence type="ECO:0000256" key="4">
    <source>
        <dbReference type="ARBA" id="ARBA00009524"/>
    </source>
</evidence>
<dbReference type="InterPro" id="IPR036652">
    <property type="entry name" value="YjeF_N_dom_sf"/>
</dbReference>
<comment type="cofactor">
    <cofactor evidence="17">
        <name>Mg(2+)</name>
        <dbReference type="ChEBI" id="CHEBI:18420"/>
    </cofactor>
</comment>
<dbReference type="PANTHER" id="PTHR12592:SF0">
    <property type="entry name" value="ATP-DEPENDENT (S)-NAD(P)H-HYDRATE DEHYDRATASE"/>
    <property type="match status" value="1"/>
</dbReference>
<comment type="catalytic activity">
    <reaction evidence="15 17 18">
        <text>(6S)-NADHX + ADP = AMP + phosphate + NADH + H(+)</text>
        <dbReference type="Rhea" id="RHEA:32223"/>
        <dbReference type="ChEBI" id="CHEBI:15378"/>
        <dbReference type="ChEBI" id="CHEBI:43474"/>
        <dbReference type="ChEBI" id="CHEBI:57945"/>
        <dbReference type="ChEBI" id="CHEBI:64074"/>
        <dbReference type="ChEBI" id="CHEBI:456215"/>
        <dbReference type="ChEBI" id="CHEBI:456216"/>
        <dbReference type="EC" id="4.2.1.136"/>
    </reaction>
</comment>
<dbReference type="Gene3D" id="3.40.50.10260">
    <property type="entry name" value="YjeF N-terminal domain"/>
    <property type="match status" value="1"/>
</dbReference>
<evidence type="ECO:0000256" key="18">
    <source>
        <dbReference type="PIRNR" id="PIRNR017184"/>
    </source>
</evidence>
<keyword evidence="10 17" id="KW-0520">NAD</keyword>
<evidence type="ECO:0000256" key="5">
    <source>
        <dbReference type="ARBA" id="ARBA00022723"/>
    </source>
</evidence>
<dbReference type="PIRSF" id="PIRSF017184">
    <property type="entry name" value="Nnr"/>
    <property type="match status" value="1"/>
</dbReference>
<dbReference type="EMBL" id="CP015961">
    <property type="protein sequence ID" value="ANI91693.1"/>
    <property type="molecule type" value="Genomic_DNA"/>
</dbReference>
<dbReference type="Proteomes" id="UP000186104">
    <property type="component" value="Chromosome"/>
</dbReference>
<feature type="binding site" evidence="17">
    <location>
        <position position="328"/>
    </location>
    <ligand>
        <name>(6S)-NADPHX</name>
        <dbReference type="ChEBI" id="CHEBI:64076"/>
    </ligand>
</feature>
<keyword evidence="7 17" id="KW-0067">ATP-binding</keyword>
<dbReference type="PROSITE" id="PS51383">
    <property type="entry name" value="YJEF_C_3"/>
    <property type="match status" value="1"/>
</dbReference>
<evidence type="ECO:0000256" key="8">
    <source>
        <dbReference type="ARBA" id="ARBA00022857"/>
    </source>
</evidence>
<dbReference type="Gene3D" id="3.40.1190.20">
    <property type="match status" value="1"/>
</dbReference>
<evidence type="ECO:0000256" key="2">
    <source>
        <dbReference type="ARBA" id="ARBA00000909"/>
    </source>
</evidence>
<feature type="binding site" evidence="17">
    <location>
        <begin position="424"/>
        <end position="428"/>
    </location>
    <ligand>
        <name>AMP</name>
        <dbReference type="ChEBI" id="CHEBI:456215"/>
    </ligand>
</feature>
<evidence type="ECO:0000256" key="7">
    <source>
        <dbReference type="ARBA" id="ARBA00022840"/>
    </source>
</evidence>
<evidence type="ECO:0000313" key="22">
    <source>
        <dbReference type="Proteomes" id="UP000186104"/>
    </source>
</evidence>
<evidence type="ECO:0000256" key="17">
    <source>
        <dbReference type="HAMAP-Rule" id="MF_01965"/>
    </source>
</evidence>
<reference evidence="21 22" key="1">
    <citation type="submission" date="2016-06" db="EMBL/GenBank/DDBJ databases">
        <title>Complete genome sequence of a saline-alkali tolerant type strain Dietzia timorensis ID05-A0528T.</title>
        <authorList>
            <person name="Wu X."/>
        </authorList>
    </citation>
    <scope>NUCLEOTIDE SEQUENCE [LARGE SCALE GENOMIC DNA]</scope>
    <source>
        <strain evidence="21 22">ID05-A0528</strain>
    </source>
</reference>
<keyword evidence="22" id="KW-1185">Reference proteome</keyword>
<comment type="subunit">
    <text evidence="17">Homotetramer.</text>
</comment>
<evidence type="ECO:0000256" key="6">
    <source>
        <dbReference type="ARBA" id="ARBA00022741"/>
    </source>
</evidence>
<comment type="similarity">
    <text evidence="17">Belongs to the NnrD/CARKD family.</text>
</comment>
<dbReference type="InterPro" id="IPR029056">
    <property type="entry name" value="Ribokinase-like"/>
</dbReference>
<keyword evidence="5 18" id="KW-0479">Metal-binding</keyword>
<evidence type="ECO:0000256" key="3">
    <source>
        <dbReference type="ARBA" id="ARBA00006001"/>
    </source>
</evidence>
<dbReference type="SUPFAM" id="SSF64153">
    <property type="entry name" value="YjeF N-terminal domain-like"/>
    <property type="match status" value="1"/>
</dbReference>
<keyword evidence="9 18" id="KW-0630">Potassium</keyword>
<feature type="binding site" evidence="17">
    <location>
        <position position="452"/>
    </location>
    <ligand>
        <name>AMP</name>
        <dbReference type="ChEBI" id="CHEBI:456215"/>
    </ligand>
</feature>
<evidence type="ECO:0000256" key="16">
    <source>
        <dbReference type="ARBA" id="ARBA00049209"/>
    </source>
</evidence>
<feature type="domain" description="YjeF C-terminal" evidence="19">
    <location>
        <begin position="240"/>
        <end position="522"/>
    </location>
</feature>
<dbReference type="HAMAP" id="MF_01965">
    <property type="entry name" value="NADHX_dehydratase"/>
    <property type="match status" value="1"/>
</dbReference>
<evidence type="ECO:0000256" key="10">
    <source>
        <dbReference type="ARBA" id="ARBA00023027"/>
    </source>
</evidence>
<evidence type="ECO:0000256" key="1">
    <source>
        <dbReference type="ARBA" id="ARBA00000013"/>
    </source>
</evidence>
<evidence type="ECO:0000259" key="19">
    <source>
        <dbReference type="PROSITE" id="PS51383"/>
    </source>
</evidence>
<dbReference type="GO" id="GO:0005524">
    <property type="term" value="F:ATP binding"/>
    <property type="evidence" value="ECO:0007669"/>
    <property type="project" value="UniProtKB-UniRule"/>
</dbReference>
<dbReference type="OrthoDB" id="9806925at2"/>
<evidence type="ECO:0000259" key="20">
    <source>
        <dbReference type="PROSITE" id="PS51385"/>
    </source>
</evidence>
<sequence length="527" mass="53612">MTHRDDFRAYFAADIRRAEAPVVEAAPTDAVMRRAAWAVADVARTVVRAQEVIGDGGGHVYGASAAALIGAGDNGGDGLYALADLARSGMAVHAVLLSPDRAHPRALDACRRAGGRVHEPADPDALEQLLRRLRPAVALDAIVGLGASGPPREMAGHAAGVLEELGTPVVAVDIPSGIDPDTGVRHPGAIRPTATVTFGLFRRAHLLASTDCGALELAEIGIGAPAADDGRPAEMLTSIGTATAGELWPVPDVSDNKYSGGVVAIRAGSQRYPGAAVLASHAAVMSTSSMVRYVGPCRDQVLADRPEIVASSVVTNAGRAQAWVSGPGMGTGPETAQELAWILSQDVPVVLDADALRVLAEHPSILRRRDAPLVLTPHAGEFDALAQTFAPAQAGLLAGDRAGAVRGLVAELDSRGVNATVLLKGRITLIDDGRSAFAQDAGTSWSATPGSGDVLAGMIGAILAAREGPGALADVEVPRAVAVAQVVHSVAARLAAEEFGRPGSPIGASDLLGAIGEAVAKVRAVAG</sequence>
<comment type="catalytic activity">
    <reaction evidence="2 18">
        <text>(6R)-NADPHX = (6S)-NADPHX</text>
        <dbReference type="Rhea" id="RHEA:32227"/>
        <dbReference type="ChEBI" id="CHEBI:64076"/>
        <dbReference type="ChEBI" id="CHEBI:64077"/>
        <dbReference type="EC" id="5.1.99.6"/>
    </reaction>
</comment>
<organism evidence="21 22">
    <name type="scientific">Dietzia timorensis</name>
    <dbReference type="NCBI Taxonomy" id="499555"/>
    <lineage>
        <taxon>Bacteria</taxon>
        <taxon>Bacillati</taxon>
        <taxon>Actinomycetota</taxon>
        <taxon>Actinomycetes</taxon>
        <taxon>Mycobacteriales</taxon>
        <taxon>Dietziaceae</taxon>
        <taxon>Dietzia</taxon>
    </lineage>
</organism>
<dbReference type="InterPro" id="IPR030677">
    <property type="entry name" value="Nnr"/>
</dbReference>
<proteinExistence type="inferred from homology"/>
<feature type="binding site" evidence="17">
    <location>
        <position position="453"/>
    </location>
    <ligand>
        <name>(6S)-NADPHX</name>
        <dbReference type="ChEBI" id="CHEBI:64076"/>
    </ligand>
</feature>
<comment type="function">
    <text evidence="14 18">Bifunctional enzyme that catalyzes the epimerization of the S- and R-forms of NAD(P)HX and the dehydration of the S-form of NAD(P)HX at the expense of ADP, which is converted to AMP. This allows the repair of both epimers of NAD(P)HX, a damaged form of NAD(P)H that is a result of enzymatic or heat-dependent hydration.</text>
</comment>
<dbReference type="EC" id="4.2.1.136" evidence="17"/>
<evidence type="ECO:0000256" key="15">
    <source>
        <dbReference type="ARBA" id="ARBA00048238"/>
    </source>
</evidence>
<evidence type="ECO:0000313" key="21">
    <source>
        <dbReference type="EMBL" id="ANI91693.1"/>
    </source>
</evidence>
<name>A0A173LIG4_9ACTN</name>
<comment type="similarity">
    <text evidence="4 18">In the C-terminal section; belongs to the NnrD/CARKD family.</text>
</comment>
<dbReference type="InterPro" id="IPR000631">
    <property type="entry name" value="CARKD"/>
</dbReference>